<dbReference type="PANTHER" id="PTHR33055:SF3">
    <property type="entry name" value="PUTATIVE TRANSPOSASE FOR IS117-RELATED"/>
    <property type="match status" value="1"/>
</dbReference>
<dbReference type="KEGG" id="acr:Acry_3156"/>
<sequence length="338" mass="37055">MECKRISIDTSKHAFTIHAVDEKERPVLRHDLRRAQIERFFARLAPTEVALEACAGAHHWRRRLIALGHLVKLIPPQYVKPFVKRGKNDRNDAEAISEAASRPTMPLVPVKTVAEQAAAVIVKHREMLVGQRTQTINVLRGHAAEFGIVAAKGKGNVEALLAALAAEPTIPEIAKAMFAEMGRHVADLDAKIVAVDRQLLEQHKGSPVSQRLWAIPGVGPITAITMALSVNPANFESGRHFAAWLGLTPREHSTGGKHRLGRISKAGNERFRQLLVVGATALIRVAKPGRRSATAWLLGLLERRPRKVAAVALANKVARIIWAMMARGEAYRHQPASA</sequence>
<dbReference type="GO" id="GO:0004803">
    <property type="term" value="F:transposase activity"/>
    <property type="evidence" value="ECO:0007669"/>
    <property type="project" value="InterPro"/>
</dbReference>
<organism evidence="3 4">
    <name type="scientific">Acidiphilium cryptum (strain JF-5)</name>
    <dbReference type="NCBI Taxonomy" id="349163"/>
    <lineage>
        <taxon>Bacteria</taxon>
        <taxon>Pseudomonadati</taxon>
        <taxon>Pseudomonadota</taxon>
        <taxon>Alphaproteobacteria</taxon>
        <taxon>Acetobacterales</taxon>
        <taxon>Acidocellaceae</taxon>
        <taxon>Acidiphilium</taxon>
    </lineage>
</organism>
<dbReference type="HOGENOM" id="CLU_036902_3_1_5"/>
<protein>
    <submittedName>
        <fullName evidence="3">Transposase IS116/IS110/IS902 family protein</fullName>
    </submittedName>
</protein>
<gene>
    <name evidence="3" type="ordered locus">Acry_3156</name>
</gene>
<reference evidence="3 4" key="1">
    <citation type="submission" date="2007-05" db="EMBL/GenBank/DDBJ databases">
        <title>Complete sequence of plasmid1 pACRY01 of Acidiphilium cryptum JF-5.</title>
        <authorList>
            <consortium name="US DOE Joint Genome Institute"/>
            <person name="Copeland A."/>
            <person name="Lucas S."/>
            <person name="Lapidus A."/>
            <person name="Barry K."/>
            <person name="Detter J.C."/>
            <person name="Glavina del Rio T."/>
            <person name="Hammon N."/>
            <person name="Israni S."/>
            <person name="Dalin E."/>
            <person name="Tice H."/>
            <person name="Pitluck S."/>
            <person name="Sims D."/>
            <person name="Brettin T."/>
            <person name="Bruce D."/>
            <person name="Han C."/>
            <person name="Schmutz J."/>
            <person name="Larimer F."/>
            <person name="Land M."/>
            <person name="Hauser L."/>
            <person name="Kyrpides N."/>
            <person name="Kim E."/>
            <person name="Magnuson T."/>
            <person name="Richardson P."/>
        </authorList>
    </citation>
    <scope>NUCLEOTIDE SEQUENCE [LARGE SCALE GENOMIC DNA]</scope>
    <source>
        <strain evidence="4">JF-5</strain>
        <plasmid evidence="4">Plasmid pACRY01</plasmid>
    </source>
</reference>
<geneLocation type="plasmid" evidence="3 4">
    <name>pACRY01</name>
</geneLocation>
<keyword evidence="3" id="KW-0614">Plasmid</keyword>
<proteinExistence type="predicted"/>
<dbReference type="GO" id="GO:0003677">
    <property type="term" value="F:DNA binding"/>
    <property type="evidence" value="ECO:0007669"/>
    <property type="project" value="InterPro"/>
</dbReference>
<evidence type="ECO:0000313" key="3">
    <source>
        <dbReference type="EMBL" id="ABQ28781.1"/>
    </source>
</evidence>
<dbReference type="InterPro" id="IPR003346">
    <property type="entry name" value="Transposase_20"/>
</dbReference>
<dbReference type="GO" id="GO:0006313">
    <property type="term" value="P:DNA transposition"/>
    <property type="evidence" value="ECO:0007669"/>
    <property type="project" value="InterPro"/>
</dbReference>
<dbReference type="EMBL" id="CP000689">
    <property type="protein sequence ID" value="ABQ28781.1"/>
    <property type="molecule type" value="Genomic_DNA"/>
</dbReference>
<evidence type="ECO:0000259" key="1">
    <source>
        <dbReference type="Pfam" id="PF01548"/>
    </source>
</evidence>
<dbReference type="Pfam" id="PF02371">
    <property type="entry name" value="Transposase_20"/>
    <property type="match status" value="1"/>
</dbReference>
<dbReference type="PANTHER" id="PTHR33055">
    <property type="entry name" value="TRANSPOSASE FOR INSERTION SEQUENCE ELEMENT IS1111A"/>
    <property type="match status" value="1"/>
</dbReference>
<feature type="domain" description="Transposase IS116/IS110/IS902 C-terminal" evidence="2">
    <location>
        <begin position="210"/>
        <end position="288"/>
    </location>
</feature>
<name>A5FT49_ACICJ</name>
<dbReference type="Pfam" id="PF01548">
    <property type="entry name" value="DEDD_Tnp_IS110"/>
    <property type="match status" value="1"/>
</dbReference>
<accession>A5FT49</accession>
<dbReference type="NCBIfam" id="NF033542">
    <property type="entry name" value="transpos_IS110"/>
    <property type="match status" value="1"/>
</dbReference>
<dbReference type="InterPro" id="IPR047650">
    <property type="entry name" value="Transpos_IS110"/>
</dbReference>
<dbReference type="AlphaFoldDB" id="A5FT49"/>
<dbReference type="RefSeq" id="WP_011930538.1">
    <property type="nucleotide sequence ID" value="NC_009467.1"/>
</dbReference>
<keyword evidence="4" id="KW-1185">Reference proteome</keyword>
<dbReference type="Proteomes" id="UP000000245">
    <property type="component" value="Plasmid pACRY01"/>
</dbReference>
<dbReference type="InterPro" id="IPR002525">
    <property type="entry name" value="Transp_IS110-like_N"/>
</dbReference>
<evidence type="ECO:0000259" key="2">
    <source>
        <dbReference type="Pfam" id="PF02371"/>
    </source>
</evidence>
<evidence type="ECO:0000313" key="4">
    <source>
        <dbReference type="Proteomes" id="UP000000245"/>
    </source>
</evidence>
<feature type="domain" description="Transposase IS110-like N-terminal" evidence="1">
    <location>
        <begin position="7"/>
        <end position="142"/>
    </location>
</feature>